<feature type="region of interest" description="Disordered" evidence="1">
    <location>
        <begin position="1"/>
        <end position="39"/>
    </location>
</feature>
<name>A0ABR6HUI8_9SPHN</name>
<dbReference type="RefSeq" id="WP_183363505.1">
    <property type="nucleotide sequence ID" value="NZ_BAAADZ010000002.1"/>
</dbReference>
<keyword evidence="3" id="KW-1185">Reference proteome</keyword>
<evidence type="ECO:0000313" key="3">
    <source>
        <dbReference type="Proteomes" id="UP000548685"/>
    </source>
</evidence>
<evidence type="ECO:0000313" key="2">
    <source>
        <dbReference type="EMBL" id="MBB3774321.1"/>
    </source>
</evidence>
<gene>
    <name evidence="2" type="ORF">FHS52_000264</name>
</gene>
<reference evidence="2 3" key="1">
    <citation type="submission" date="2020-08" db="EMBL/GenBank/DDBJ databases">
        <title>Genomic Encyclopedia of Type Strains, Phase IV (KMG-IV): sequencing the most valuable type-strain genomes for metagenomic binning, comparative biology and taxonomic classification.</title>
        <authorList>
            <person name="Goeker M."/>
        </authorList>
    </citation>
    <scope>NUCLEOTIDE SEQUENCE [LARGE SCALE GENOMIC DNA]</scope>
    <source>
        <strain evidence="2 3">DSM 8510</strain>
    </source>
</reference>
<proteinExistence type="predicted"/>
<evidence type="ECO:0000256" key="1">
    <source>
        <dbReference type="SAM" id="MobiDB-lite"/>
    </source>
</evidence>
<accession>A0ABR6HUI8</accession>
<organism evidence="2 3">
    <name type="scientific">Erythrobacter ramosus</name>
    <dbReference type="NCBI Taxonomy" id="35811"/>
    <lineage>
        <taxon>Bacteria</taxon>
        <taxon>Pseudomonadati</taxon>
        <taxon>Pseudomonadota</taxon>
        <taxon>Alphaproteobacteria</taxon>
        <taxon>Sphingomonadales</taxon>
        <taxon>Erythrobacteraceae</taxon>
        <taxon>Erythrobacter/Porphyrobacter group</taxon>
        <taxon>Erythrobacter</taxon>
    </lineage>
</organism>
<protein>
    <submittedName>
        <fullName evidence="2">Uncharacterized protein</fullName>
    </submittedName>
</protein>
<sequence>MSAYTFRSSRPDQWVSPRPTRDPARGRAIHGPLQPMQPSGSLIARLFGMH</sequence>
<dbReference type="Proteomes" id="UP000548685">
    <property type="component" value="Unassembled WGS sequence"/>
</dbReference>
<dbReference type="EMBL" id="JACICE010000001">
    <property type="protein sequence ID" value="MBB3774321.1"/>
    <property type="molecule type" value="Genomic_DNA"/>
</dbReference>
<comment type="caution">
    <text evidence="2">The sequence shown here is derived from an EMBL/GenBank/DDBJ whole genome shotgun (WGS) entry which is preliminary data.</text>
</comment>